<feature type="compositionally biased region" description="Polar residues" evidence="1">
    <location>
        <begin position="458"/>
        <end position="468"/>
    </location>
</feature>
<dbReference type="Proteomes" id="UP001324427">
    <property type="component" value="Unassembled WGS sequence"/>
</dbReference>
<feature type="domain" description="Amidohydrolase-related" evidence="2">
    <location>
        <begin position="69"/>
        <end position="423"/>
    </location>
</feature>
<dbReference type="PANTHER" id="PTHR43135:SF3">
    <property type="entry name" value="ALPHA-D-RIBOSE 1-METHYLPHOSPHONATE 5-TRIPHOSPHATE DIPHOSPHATASE"/>
    <property type="match status" value="1"/>
</dbReference>
<dbReference type="Pfam" id="PF01979">
    <property type="entry name" value="Amidohydro_1"/>
    <property type="match status" value="1"/>
</dbReference>
<dbReference type="SUPFAM" id="SSF51556">
    <property type="entry name" value="Metallo-dependent hydrolases"/>
    <property type="match status" value="1"/>
</dbReference>
<dbReference type="InterPro" id="IPR011059">
    <property type="entry name" value="Metal-dep_hydrolase_composite"/>
</dbReference>
<dbReference type="AlphaFoldDB" id="A0AAV9JBY9"/>
<dbReference type="Gene3D" id="3.20.20.140">
    <property type="entry name" value="Metal-dependent hydrolases"/>
    <property type="match status" value="1"/>
</dbReference>
<dbReference type="PANTHER" id="PTHR43135">
    <property type="entry name" value="ALPHA-D-RIBOSE 1-METHYLPHOSPHONATE 5-TRIPHOSPHATE DIPHOSPHATASE"/>
    <property type="match status" value="1"/>
</dbReference>
<evidence type="ECO:0000313" key="3">
    <source>
        <dbReference type="EMBL" id="KAK4542434.1"/>
    </source>
</evidence>
<evidence type="ECO:0000256" key="1">
    <source>
        <dbReference type="SAM" id="MobiDB-lite"/>
    </source>
</evidence>
<dbReference type="EMBL" id="JAVFHQ010000041">
    <property type="protein sequence ID" value="KAK4542434.1"/>
    <property type="molecule type" value="Genomic_DNA"/>
</dbReference>
<evidence type="ECO:0000313" key="4">
    <source>
        <dbReference type="Proteomes" id="UP001324427"/>
    </source>
</evidence>
<organism evidence="3 4">
    <name type="scientific">Oleoguttula mirabilis</name>
    <dbReference type="NCBI Taxonomy" id="1507867"/>
    <lineage>
        <taxon>Eukaryota</taxon>
        <taxon>Fungi</taxon>
        <taxon>Dikarya</taxon>
        <taxon>Ascomycota</taxon>
        <taxon>Pezizomycotina</taxon>
        <taxon>Dothideomycetes</taxon>
        <taxon>Dothideomycetidae</taxon>
        <taxon>Mycosphaerellales</taxon>
        <taxon>Teratosphaeriaceae</taxon>
        <taxon>Oleoguttula</taxon>
    </lineage>
</organism>
<feature type="region of interest" description="Disordered" evidence="1">
    <location>
        <begin position="449"/>
        <end position="468"/>
    </location>
</feature>
<proteinExistence type="predicted"/>
<accession>A0AAV9JBY9</accession>
<name>A0AAV9JBY9_9PEZI</name>
<protein>
    <recommendedName>
        <fullName evidence="2">Amidohydrolase-related domain-containing protein</fullName>
    </recommendedName>
</protein>
<comment type="caution">
    <text evidence="3">The sequence shown here is derived from an EMBL/GenBank/DDBJ whole genome shotgun (WGS) entry which is preliminary data.</text>
</comment>
<dbReference type="InterPro" id="IPR006680">
    <property type="entry name" value="Amidohydro-rel"/>
</dbReference>
<dbReference type="InterPro" id="IPR051781">
    <property type="entry name" value="Metallo-dep_Hydrolase"/>
</dbReference>
<dbReference type="Gene3D" id="2.30.40.10">
    <property type="entry name" value="Urease, subunit C, domain 1"/>
    <property type="match status" value="1"/>
</dbReference>
<dbReference type="InterPro" id="IPR032466">
    <property type="entry name" value="Metal_Hydrolase"/>
</dbReference>
<keyword evidence="4" id="KW-1185">Reference proteome</keyword>
<dbReference type="SUPFAM" id="SSF51338">
    <property type="entry name" value="Composite domain of metallo-dependent hydrolases"/>
    <property type="match status" value="1"/>
</dbReference>
<dbReference type="GO" id="GO:0016810">
    <property type="term" value="F:hydrolase activity, acting on carbon-nitrogen (but not peptide) bonds"/>
    <property type="evidence" value="ECO:0007669"/>
    <property type="project" value="InterPro"/>
</dbReference>
<evidence type="ECO:0000259" key="2">
    <source>
        <dbReference type="Pfam" id="PF01979"/>
    </source>
</evidence>
<sequence length="468" mass="50889">MEHFIKPWLPSPTEPRYTFINANVIDVFSGKCHPGSTVQIRNGKIESITTQASRVSEDGETIVDLDGKYLIPGLIDSHVHISGTPGESDISKILKPDEIMTAFCIPYVCRDMLSRGFTTVRDCGGAPAALKLAIEEWLVPGPRILRAGHALTQNGGHGDFREPYESQDPECPSCGHFVGLARTVDGVAEAIGKTRDELRQGSDFIKVMGSGGMLGTNRVTMEHTQFTPEEIRAITATAAAGMTYTTVHAYSPESIQQAVNNGANGIEHGNFLDRETARLMAEKKVFLTPTLVTFAISAEGPGSNTLPTKKREVYRRLLTAGLEAIKIATEEGVEICFGTDLLGPVGVFQSQEFTLRAQVQTSLEVLRSATITPAKMMGLRDVGQIKEGFIADLVVLKSNPLDDISVLARPESEVLGVVKEGRLCFSRLKGVKGVLNYVSTRYKRNEPGRLRKPPVRFSCQNSTTGKLG</sequence>
<gene>
    <name evidence="3" type="ORF">LTR36_006686</name>
</gene>
<reference evidence="3 4" key="1">
    <citation type="submission" date="2021-11" db="EMBL/GenBank/DDBJ databases">
        <title>Black yeast isolated from Biological Soil Crust.</title>
        <authorList>
            <person name="Kurbessoian T."/>
        </authorList>
    </citation>
    <scope>NUCLEOTIDE SEQUENCE [LARGE SCALE GENOMIC DNA]</scope>
    <source>
        <strain evidence="3 4">CCFEE 5522</strain>
    </source>
</reference>
<dbReference type="InterPro" id="IPR057744">
    <property type="entry name" value="OTAase-like"/>
</dbReference>
<dbReference type="CDD" id="cd01299">
    <property type="entry name" value="Met_dep_hydrolase_A"/>
    <property type="match status" value="1"/>
</dbReference>